<dbReference type="Proteomes" id="UP000324392">
    <property type="component" value="Chromosome"/>
</dbReference>
<evidence type="ECO:0000256" key="3">
    <source>
        <dbReference type="ARBA" id="ARBA00022842"/>
    </source>
</evidence>
<keyword evidence="2" id="KW-0479">Metal-binding</keyword>
<reference evidence="5 6" key="1">
    <citation type="submission" date="2019-03" db="EMBL/GenBank/DDBJ databases">
        <title>The genome sequence of Candidatus Serratia symbiotica strain IS.</title>
        <authorList>
            <person name="Nikoh N."/>
            <person name="Koga R."/>
            <person name="Oshima K."/>
            <person name="Hattori M."/>
            <person name="Fukatsu T."/>
        </authorList>
    </citation>
    <scope>NUCLEOTIDE SEQUENCE [LARGE SCALE GENOMIC DNA]</scope>
    <source>
        <strain evidence="5 6">IS</strain>
    </source>
</reference>
<dbReference type="InterPro" id="IPR015813">
    <property type="entry name" value="Pyrv/PenolPyrv_kinase-like_dom"/>
</dbReference>
<dbReference type="EMBL" id="AP019531">
    <property type="protein sequence ID" value="BBI92981.1"/>
    <property type="molecule type" value="Genomic_DNA"/>
</dbReference>
<dbReference type="Pfam" id="PF03328">
    <property type="entry name" value="HpcH_HpaI"/>
    <property type="match status" value="1"/>
</dbReference>
<gene>
    <name evidence="5" type="primary">citE</name>
    <name evidence="5" type="ORF">SSYIS1_29740</name>
</gene>
<organism evidence="5 6">
    <name type="scientific">Serratia symbiotica</name>
    <dbReference type="NCBI Taxonomy" id="138074"/>
    <lineage>
        <taxon>Bacteria</taxon>
        <taxon>Pseudomonadati</taxon>
        <taxon>Pseudomonadota</taxon>
        <taxon>Gammaproteobacteria</taxon>
        <taxon>Enterobacterales</taxon>
        <taxon>Yersiniaceae</taxon>
        <taxon>Serratia</taxon>
    </lineage>
</organism>
<dbReference type="InterPro" id="IPR040442">
    <property type="entry name" value="Pyrv_kinase-like_dom_sf"/>
</dbReference>
<evidence type="ECO:0000259" key="4">
    <source>
        <dbReference type="Pfam" id="PF03328"/>
    </source>
</evidence>
<dbReference type="Gene3D" id="3.20.20.60">
    <property type="entry name" value="Phosphoenolpyruvate-binding domains"/>
    <property type="match status" value="1"/>
</dbReference>
<evidence type="ECO:0000313" key="5">
    <source>
        <dbReference type="EMBL" id="BBI92981.1"/>
    </source>
</evidence>
<dbReference type="PANTHER" id="PTHR32308:SF10">
    <property type="entry name" value="CITRATE LYASE SUBUNIT BETA"/>
    <property type="match status" value="1"/>
</dbReference>
<evidence type="ECO:0000313" key="6">
    <source>
        <dbReference type="Proteomes" id="UP000324392"/>
    </source>
</evidence>
<dbReference type="GO" id="GO:0006107">
    <property type="term" value="P:oxaloacetate metabolic process"/>
    <property type="evidence" value="ECO:0007669"/>
    <property type="project" value="TreeGrafter"/>
</dbReference>
<accession>A0A455VV56</accession>
<feature type="domain" description="HpcH/HpaI aldolase/citrate lyase" evidence="4">
    <location>
        <begin position="56"/>
        <end position="262"/>
    </location>
</feature>
<protein>
    <submittedName>
        <fullName evidence="5">Citrate lyase citryl-ACP lyase (Beta) subunit</fullName>
    </submittedName>
</protein>
<keyword evidence="3" id="KW-0460">Magnesium</keyword>
<dbReference type="PANTHER" id="PTHR32308">
    <property type="entry name" value="LYASE BETA SUBUNIT, PUTATIVE (AFU_ORTHOLOGUE AFUA_4G13030)-RELATED"/>
    <property type="match status" value="1"/>
</dbReference>
<evidence type="ECO:0000256" key="2">
    <source>
        <dbReference type="ARBA" id="ARBA00022723"/>
    </source>
</evidence>
<dbReference type="InterPro" id="IPR005000">
    <property type="entry name" value="Aldolase/citrate-lyase_domain"/>
</dbReference>
<dbReference type="GO" id="GO:0016829">
    <property type="term" value="F:lyase activity"/>
    <property type="evidence" value="ECO:0007669"/>
    <property type="project" value="UniProtKB-KW"/>
</dbReference>
<dbReference type="SUPFAM" id="SSF51621">
    <property type="entry name" value="Phosphoenolpyruvate/pyruvate domain"/>
    <property type="match status" value="1"/>
</dbReference>
<keyword evidence="5" id="KW-0456">Lyase</keyword>
<evidence type="ECO:0000256" key="1">
    <source>
        <dbReference type="ARBA" id="ARBA00001946"/>
    </source>
</evidence>
<sequence length="302" mass="32812">MAQPFYTECWKYCNVYGVEPVQVIVDDKGGLDCVLHARLETVLMRDSDSSPLSWAASNVFIYQVDALMFDLEDSVILREKDAACGLVYHALPHPLYQEVETIVRVNALDSAYGLADLQAVVRGGTDIVRLPKTDCAQDVTDMAREIAAIEADCGRPVGSTGLLTVIESAQGITNAVAIAQASPRLMGIALGAENYARNLCTERSPEDIELFFARCSLLPAARAADIQAFDTVYSDANNEAGFLQETALIKPLGFDGKSLINPWQIELLHKVFAPIVIAVAHARQVVEAAEAVEQEGRGVTQR</sequence>
<dbReference type="AlphaFoldDB" id="A0A455VV56"/>
<dbReference type="GO" id="GO:0000287">
    <property type="term" value="F:magnesium ion binding"/>
    <property type="evidence" value="ECO:0007669"/>
    <property type="project" value="TreeGrafter"/>
</dbReference>
<comment type="cofactor">
    <cofactor evidence="1">
        <name>Mg(2+)</name>
        <dbReference type="ChEBI" id="CHEBI:18420"/>
    </cofactor>
</comment>
<name>A0A455VV56_9GAMM</name>
<proteinExistence type="predicted"/>